<dbReference type="AlphaFoldDB" id="A0A926VCY0"/>
<reference evidence="1" key="2">
    <citation type="submission" date="2020-08" db="EMBL/GenBank/DDBJ databases">
        <authorList>
            <person name="Chen M."/>
            <person name="Teng W."/>
            <person name="Zhao L."/>
            <person name="Hu C."/>
            <person name="Zhou Y."/>
            <person name="Han B."/>
            <person name="Song L."/>
            <person name="Shu W."/>
        </authorList>
    </citation>
    <scope>NUCLEOTIDE SEQUENCE</scope>
    <source>
        <strain evidence="1">FACHB-1375</strain>
    </source>
</reference>
<proteinExistence type="predicted"/>
<name>A0A926VCY0_9CYAN</name>
<protein>
    <submittedName>
        <fullName evidence="1">Uncharacterized protein</fullName>
    </submittedName>
</protein>
<dbReference type="EMBL" id="JACJPW010000021">
    <property type="protein sequence ID" value="MBD2181517.1"/>
    <property type="molecule type" value="Genomic_DNA"/>
</dbReference>
<dbReference type="Proteomes" id="UP000641646">
    <property type="component" value="Unassembled WGS sequence"/>
</dbReference>
<evidence type="ECO:0000313" key="2">
    <source>
        <dbReference type="Proteomes" id="UP000641646"/>
    </source>
</evidence>
<dbReference type="RefSeq" id="WP_190464322.1">
    <property type="nucleotide sequence ID" value="NZ_JACJPW010000021.1"/>
</dbReference>
<keyword evidence="2" id="KW-1185">Reference proteome</keyword>
<gene>
    <name evidence="1" type="ORF">H6G03_10415</name>
</gene>
<organism evidence="1 2">
    <name type="scientific">Aerosakkonema funiforme FACHB-1375</name>
    <dbReference type="NCBI Taxonomy" id="2949571"/>
    <lineage>
        <taxon>Bacteria</taxon>
        <taxon>Bacillati</taxon>
        <taxon>Cyanobacteriota</taxon>
        <taxon>Cyanophyceae</taxon>
        <taxon>Oscillatoriophycideae</taxon>
        <taxon>Aerosakkonematales</taxon>
        <taxon>Aerosakkonemataceae</taxon>
        <taxon>Aerosakkonema</taxon>
    </lineage>
</organism>
<evidence type="ECO:0000313" key="1">
    <source>
        <dbReference type="EMBL" id="MBD2181517.1"/>
    </source>
</evidence>
<reference evidence="1" key="1">
    <citation type="journal article" date="2015" name="ISME J.">
        <title>Draft Genome Sequence of Streptomyces incarnatus NRRL8089, which Produces the Nucleoside Antibiotic Sinefungin.</title>
        <authorList>
            <person name="Oshima K."/>
            <person name="Hattori M."/>
            <person name="Shimizu H."/>
            <person name="Fukuda K."/>
            <person name="Nemoto M."/>
            <person name="Inagaki K."/>
            <person name="Tamura T."/>
        </authorList>
    </citation>
    <scope>NUCLEOTIDE SEQUENCE</scope>
    <source>
        <strain evidence="1">FACHB-1375</strain>
    </source>
</reference>
<accession>A0A926VCY0</accession>
<comment type="caution">
    <text evidence="1">The sequence shown here is derived from an EMBL/GenBank/DDBJ whole genome shotgun (WGS) entry which is preliminary data.</text>
</comment>
<sequence length="45" mass="5310">MNEVLGENSDRTTKKKCDRSPANHRILILEIDKIVRGKRGWVYLR</sequence>